<dbReference type="Pfam" id="PF00563">
    <property type="entry name" value="EAL"/>
    <property type="match status" value="1"/>
</dbReference>
<dbReference type="PROSITE" id="PS50887">
    <property type="entry name" value="GGDEF"/>
    <property type="match status" value="1"/>
</dbReference>
<evidence type="ECO:0000313" key="4">
    <source>
        <dbReference type="Proteomes" id="UP001247805"/>
    </source>
</evidence>
<dbReference type="InterPro" id="IPR000160">
    <property type="entry name" value="GGDEF_dom"/>
</dbReference>
<protein>
    <submittedName>
        <fullName evidence="3">EAL domain-containing protein</fullName>
    </submittedName>
</protein>
<dbReference type="Gene3D" id="3.20.20.450">
    <property type="entry name" value="EAL domain"/>
    <property type="match status" value="1"/>
</dbReference>
<dbReference type="CDD" id="cd01948">
    <property type="entry name" value="EAL"/>
    <property type="match status" value="1"/>
</dbReference>
<dbReference type="SUPFAM" id="SSF141868">
    <property type="entry name" value="EAL domain-like"/>
    <property type="match status" value="1"/>
</dbReference>
<gene>
    <name evidence="3" type="ORF">RS130_06500</name>
</gene>
<feature type="domain" description="GGDEF" evidence="2">
    <location>
        <begin position="309"/>
        <end position="451"/>
    </location>
</feature>
<dbReference type="InterPro" id="IPR029787">
    <property type="entry name" value="Nucleotide_cyclase"/>
</dbReference>
<reference evidence="3 4" key="1">
    <citation type="submission" date="2023-10" db="EMBL/GenBank/DDBJ databases">
        <title>Glaciecola aquimarina strain GGW-M5 nov., isolated from a coastal seawater.</title>
        <authorList>
            <person name="Bayburt H."/>
            <person name="Kim J.M."/>
            <person name="Choi B.J."/>
            <person name="Jeon C.O."/>
        </authorList>
    </citation>
    <scope>NUCLEOTIDE SEQUENCE [LARGE SCALE GENOMIC DNA]</scope>
    <source>
        <strain evidence="3 4">KCTC 32108</strain>
    </source>
</reference>
<dbReference type="RefSeq" id="WP_316025280.1">
    <property type="nucleotide sequence ID" value="NZ_JAWDIO010000002.1"/>
</dbReference>
<accession>A0ABU3SUD9</accession>
<dbReference type="PANTHER" id="PTHR44757">
    <property type="entry name" value="DIGUANYLATE CYCLASE DGCP"/>
    <property type="match status" value="1"/>
</dbReference>
<dbReference type="Gene3D" id="3.30.70.270">
    <property type="match status" value="1"/>
</dbReference>
<dbReference type="InterPro" id="IPR043128">
    <property type="entry name" value="Rev_trsase/Diguanyl_cyclase"/>
</dbReference>
<comment type="caution">
    <text evidence="3">The sequence shown here is derived from an EMBL/GenBank/DDBJ whole genome shotgun (WGS) entry which is preliminary data.</text>
</comment>
<dbReference type="PANTHER" id="PTHR44757:SF2">
    <property type="entry name" value="BIOFILM ARCHITECTURE MAINTENANCE PROTEIN MBAA"/>
    <property type="match status" value="1"/>
</dbReference>
<proteinExistence type="predicted"/>
<dbReference type="CDD" id="cd01949">
    <property type="entry name" value="GGDEF"/>
    <property type="match status" value="1"/>
</dbReference>
<dbReference type="NCBIfam" id="TIGR00254">
    <property type="entry name" value="GGDEF"/>
    <property type="match status" value="1"/>
</dbReference>
<organism evidence="3 4">
    <name type="scientific">Paraglaciecola aquimarina</name>
    <dbReference type="NCBI Taxonomy" id="1235557"/>
    <lineage>
        <taxon>Bacteria</taxon>
        <taxon>Pseudomonadati</taxon>
        <taxon>Pseudomonadota</taxon>
        <taxon>Gammaproteobacteria</taxon>
        <taxon>Alteromonadales</taxon>
        <taxon>Alteromonadaceae</taxon>
        <taxon>Paraglaciecola</taxon>
    </lineage>
</organism>
<dbReference type="SMART" id="SM00267">
    <property type="entry name" value="GGDEF"/>
    <property type="match status" value="1"/>
</dbReference>
<dbReference type="PROSITE" id="PS50883">
    <property type="entry name" value="EAL"/>
    <property type="match status" value="1"/>
</dbReference>
<dbReference type="Pfam" id="PF00990">
    <property type="entry name" value="GGDEF"/>
    <property type="match status" value="1"/>
</dbReference>
<evidence type="ECO:0000259" key="2">
    <source>
        <dbReference type="PROSITE" id="PS50887"/>
    </source>
</evidence>
<dbReference type="InterPro" id="IPR052155">
    <property type="entry name" value="Biofilm_reg_signaling"/>
</dbReference>
<dbReference type="Gene3D" id="3.30.450.20">
    <property type="entry name" value="PAS domain"/>
    <property type="match status" value="1"/>
</dbReference>
<dbReference type="SUPFAM" id="SSF55785">
    <property type="entry name" value="PYP-like sensor domain (PAS domain)"/>
    <property type="match status" value="1"/>
</dbReference>
<dbReference type="InterPro" id="IPR035965">
    <property type="entry name" value="PAS-like_dom_sf"/>
</dbReference>
<dbReference type="Proteomes" id="UP001247805">
    <property type="component" value="Unassembled WGS sequence"/>
</dbReference>
<dbReference type="SMART" id="SM00052">
    <property type="entry name" value="EAL"/>
    <property type="match status" value="1"/>
</dbReference>
<sequence length="723" mass="82782">MDTSLFHALNLLDCVILERISENKFEVLYNKSQWLDLILPESKSSQPFSFQQNSIYLEDFLIDAGELWDGQKEGKIDSGIWSEKRAEQTFRLEAAAFVKQGKCYLVVHNIKQQFEEKQQTLQIAREVLISSDKFVEQHDFLHAKIDSMMQQIDNSKTIQQPVLQALEQTDLGVAILDPKLQLITGNPALESLFSDSHIKIQLPVDKLLLELFKKQYPEYERVMSTCSPWVGELCWLNPPEQGKWFKVAIYPIKDENQSVLYWLLSVSDVTQVKFLLKRNEKLTHFDVLTDLPNRQYFWQQLESKISHNRPFYLLYIDIKYFKRINELHGHLVGDRLIKELSKRLNTIARVNELVARIGGTEFAIIMELDHMHTQFSTEDQAQCTKFVNDLISTCSLPFYFDSNIKCNVGLSVGAAAFPTDSNNAEELMKYADLAVFTAKKDTKSGLAFYSKKLVDASLKRIEMEDSLRNAISEQEFELFLQPIINIASNKIVKAEALIRWRRADGQLIPPDQFIPLAEQTGLIIPIGKWIIAEACRLLAVIQQQGYEIIMSVNLSPRQVSDRQLFDFIKTKLNKESISPKLLELELTEGVLIDNYERVHYLLSKLRQLGVSVSIDDFGTGYSSLAYLQKLPIDHIKIDRSFIMSLTNNATNGDSEAAIVLAVIAMAKSLNMGVIAEGVETLLQKDFLIENKCQFAQGYLFSRPLPFEEFCVHLKSNQTPTELH</sequence>
<feature type="domain" description="EAL" evidence="1">
    <location>
        <begin position="460"/>
        <end position="717"/>
    </location>
</feature>
<dbReference type="InterPro" id="IPR001633">
    <property type="entry name" value="EAL_dom"/>
</dbReference>
<dbReference type="InterPro" id="IPR035919">
    <property type="entry name" value="EAL_sf"/>
</dbReference>
<name>A0ABU3SUD9_9ALTE</name>
<evidence type="ECO:0000313" key="3">
    <source>
        <dbReference type="EMBL" id="MDU0353625.1"/>
    </source>
</evidence>
<dbReference type="SUPFAM" id="SSF55073">
    <property type="entry name" value="Nucleotide cyclase"/>
    <property type="match status" value="1"/>
</dbReference>
<evidence type="ECO:0000259" key="1">
    <source>
        <dbReference type="PROSITE" id="PS50883"/>
    </source>
</evidence>
<dbReference type="EMBL" id="JAWDIO010000002">
    <property type="protein sequence ID" value="MDU0353625.1"/>
    <property type="molecule type" value="Genomic_DNA"/>
</dbReference>
<keyword evidence="4" id="KW-1185">Reference proteome</keyword>